<dbReference type="HOGENOM" id="CLU_090889_0_0_2"/>
<dbReference type="InterPro" id="IPR036388">
    <property type="entry name" value="WH-like_DNA-bd_sf"/>
</dbReference>
<protein>
    <submittedName>
        <fullName evidence="5">ArsR family transcription regulator</fullName>
    </submittedName>
</protein>
<dbReference type="InterPro" id="IPR001845">
    <property type="entry name" value="HTH_ArsR_DNA-bd_dom"/>
</dbReference>
<dbReference type="Pfam" id="PF01022">
    <property type="entry name" value="HTH_5"/>
    <property type="match status" value="1"/>
</dbReference>
<keyword evidence="2" id="KW-0238">DNA-binding</keyword>
<dbReference type="NCBIfam" id="NF033788">
    <property type="entry name" value="HTH_metalloreg"/>
    <property type="match status" value="1"/>
</dbReference>
<evidence type="ECO:0000313" key="6">
    <source>
        <dbReference type="Proteomes" id="UP000001879"/>
    </source>
</evidence>
<evidence type="ECO:0000313" key="5">
    <source>
        <dbReference type="EMBL" id="ADD06529.1"/>
    </source>
</evidence>
<dbReference type="KEGG" id="nmg:Nmag_2977"/>
<dbReference type="PROSITE" id="PS50987">
    <property type="entry name" value="HTH_ARSR_2"/>
    <property type="match status" value="1"/>
</dbReference>
<dbReference type="InterPro" id="IPR056346">
    <property type="entry name" value="HTH_Cmi2_C"/>
</dbReference>
<dbReference type="RefSeq" id="WP_012996759.1">
    <property type="nucleotide sequence ID" value="NC_013922.1"/>
</dbReference>
<dbReference type="AlphaFoldDB" id="D3T0Q0"/>
<keyword evidence="6" id="KW-1185">Reference proteome</keyword>
<dbReference type="SMART" id="SM00418">
    <property type="entry name" value="HTH_ARSR"/>
    <property type="match status" value="1"/>
</dbReference>
<evidence type="ECO:0000256" key="1">
    <source>
        <dbReference type="ARBA" id="ARBA00023015"/>
    </source>
</evidence>
<dbReference type="STRING" id="547559.Nmag_2977"/>
<dbReference type="Gene3D" id="1.10.10.10">
    <property type="entry name" value="Winged helix-like DNA-binding domain superfamily/Winged helix DNA-binding domain"/>
    <property type="match status" value="1"/>
</dbReference>
<dbReference type="InterPro" id="IPR011991">
    <property type="entry name" value="ArsR-like_HTH"/>
</dbReference>
<dbReference type="InterPro" id="IPR051081">
    <property type="entry name" value="HTH_MetalResp_TranReg"/>
</dbReference>
<dbReference type="OrthoDB" id="9623at2157"/>
<dbReference type="GeneID" id="8825837"/>
<evidence type="ECO:0000256" key="3">
    <source>
        <dbReference type="ARBA" id="ARBA00023163"/>
    </source>
</evidence>
<reference evidence="6" key="1">
    <citation type="submission" date="2010-02" db="EMBL/GenBank/DDBJ databases">
        <title>Complete sequence of chromosome of Natrialba magadii ATCC 43099.</title>
        <authorList>
            <consortium name="US DOE Joint Genome Institute"/>
            <person name="Lucas S."/>
            <person name="Copeland A."/>
            <person name="Lapidus A."/>
            <person name="Cheng J.-F."/>
            <person name="Bruce D."/>
            <person name="Goodwin L."/>
            <person name="Pitluck S."/>
            <person name="Davenport K."/>
            <person name="Saunders E."/>
            <person name="Detter J.C."/>
            <person name="Han C."/>
            <person name="Tapia R."/>
            <person name="Land M."/>
            <person name="Hauser L."/>
            <person name="Kyrpides N."/>
            <person name="Mikhailova N."/>
            <person name="De Castro R.E."/>
            <person name="Maupin-Furlow J.A."/>
            <person name="Woyke T."/>
        </authorList>
    </citation>
    <scope>NUCLEOTIDE SEQUENCE [LARGE SCALE GENOMIC DNA]</scope>
    <source>
        <strain evidence="6">ATCC 43099 / DSM 3394 / CCM 3739 / CIP 104546 / IAM 13178 / JCM 8861 / NBRC 102185 / NCIMB 2190 / MS3</strain>
    </source>
</reference>
<keyword evidence="3" id="KW-0804">Transcription</keyword>
<dbReference type="Pfam" id="PF24270">
    <property type="entry name" value="HTH_Cmi2_C"/>
    <property type="match status" value="1"/>
</dbReference>
<evidence type="ECO:0000259" key="4">
    <source>
        <dbReference type="PROSITE" id="PS50987"/>
    </source>
</evidence>
<dbReference type="InterPro" id="IPR036390">
    <property type="entry name" value="WH_DNA-bd_sf"/>
</dbReference>
<evidence type="ECO:0000256" key="2">
    <source>
        <dbReference type="ARBA" id="ARBA00023125"/>
    </source>
</evidence>
<dbReference type="PANTHER" id="PTHR33154">
    <property type="entry name" value="TRANSCRIPTIONAL REGULATOR, ARSR FAMILY"/>
    <property type="match status" value="1"/>
</dbReference>
<reference evidence="5 6" key="2">
    <citation type="journal article" date="2012" name="BMC Genomics">
        <title>A comparative genomics perspective on the genetic content of the alkaliphilic haloarchaeon Natrialba magadii ATCC 43099T.</title>
        <authorList>
            <person name="Siddaramappa S."/>
            <person name="Challacombe J.F."/>
            <person name="Decastro R.E."/>
            <person name="Pfeiffer F."/>
            <person name="Sastre D.E."/>
            <person name="Gimenez M.I."/>
            <person name="Paggi R.A."/>
            <person name="Detter J.C."/>
            <person name="Davenport K.W."/>
            <person name="Goodwin L.A."/>
            <person name="Kyrpides N."/>
            <person name="Tapia R."/>
            <person name="Pitluck S."/>
            <person name="Lucas S."/>
            <person name="Woyke T."/>
            <person name="Maupin-Furlow J.A."/>
        </authorList>
    </citation>
    <scope>NUCLEOTIDE SEQUENCE [LARGE SCALE GENOMIC DNA]</scope>
    <source>
        <strain evidence="6">ATCC 43099 / DSM 3394 / CCM 3739 / CIP 104546 / IAM 13178 / JCM 8861 / NBRC 102185 / NCIMB 2190 / MS3</strain>
    </source>
</reference>
<dbReference type="CDD" id="cd00090">
    <property type="entry name" value="HTH_ARSR"/>
    <property type="match status" value="1"/>
</dbReference>
<dbReference type="EMBL" id="CP001932">
    <property type="protein sequence ID" value="ADD06529.1"/>
    <property type="molecule type" value="Genomic_DNA"/>
</dbReference>
<dbReference type="FunFam" id="1.10.10.10:FF:000591">
    <property type="entry name" value="Archaeal heat shock regulator, ArsR family"/>
    <property type="match status" value="1"/>
</dbReference>
<feature type="domain" description="HTH arsR-type" evidence="4">
    <location>
        <begin position="1"/>
        <end position="89"/>
    </location>
</feature>
<dbReference type="GO" id="GO:0003677">
    <property type="term" value="F:DNA binding"/>
    <property type="evidence" value="ECO:0007669"/>
    <property type="project" value="UniProtKB-KW"/>
</dbReference>
<organism evidence="5 6">
    <name type="scientific">Natrialba magadii (strain ATCC 43099 / DSM 3394 / CCM 3739 / CIP 104546 / IAM 13178 / JCM 8861 / NBRC 102185 / NCIMB 2190 / MS3)</name>
    <name type="common">Natronobacterium magadii</name>
    <dbReference type="NCBI Taxonomy" id="547559"/>
    <lineage>
        <taxon>Archaea</taxon>
        <taxon>Methanobacteriati</taxon>
        <taxon>Methanobacteriota</taxon>
        <taxon>Stenosarchaea group</taxon>
        <taxon>Halobacteria</taxon>
        <taxon>Halobacteriales</taxon>
        <taxon>Natrialbaceae</taxon>
        <taxon>Natrialba</taxon>
    </lineage>
</organism>
<gene>
    <name evidence="5" type="ordered locus">Nmag_2977</name>
</gene>
<dbReference type="PaxDb" id="547559-Nmag_2977"/>
<keyword evidence="1" id="KW-0805">Transcription regulation</keyword>
<dbReference type="GO" id="GO:0003700">
    <property type="term" value="F:DNA-binding transcription factor activity"/>
    <property type="evidence" value="ECO:0007669"/>
    <property type="project" value="InterPro"/>
</dbReference>
<accession>D3T0Q0</accession>
<dbReference type="SUPFAM" id="SSF46785">
    <property type="entry name" value="Winged helix' DNA-binding domain"/>
    <property type="match status" value="2"/>
</dbReference>
<dbReference type="PANTHER" id="PTHR33154:SF33">
    <property type="entry name" value="TRANSCRIPTIONAL REPRESSOR SDPR"/>
    <property type="match status" value="1"/>
</dbReference>
<dbReference type="eggNOG" id="arCOG01684">
    <property type="taxonomic scope" value="Archaea"/>
</dbReference>
<sequence>MDSAALLDLLGNENRRRILRLLARKPCYVTEISEYIGVSPKAVIEHLRKLEEAGLIESRVDDQRRKYFHIARNIRLEVTVSPYGFASKSAYPTNNSFDITTCRHLTLDIACDELDELDELLGALDELEQLENELSLAQRWVQSQLYDVLDQISESVGAGPESRIYADLLATIRTEPKSVGELGRELDAPREVIAELLESMADEGIVQRTERGWELTTNG</sequence>
<dbReference type="Proteomes" id="UP000001879">
    <property type="component" value="Chromosome"/>
</dbReference>
<proteinExistence type="predicted"/>
<name>D3T0Q0_NATMM</name>